<protein>
    <recommendedName>
        <fullName evidence="3">vitamin-K-epoxide reductase (warfarin-sensitive)</fullName>
        <ecNumber evidence="3">1.17.4.4</ecNumber>
    </recommendedName>
</protein>
<dbReference type="GO" id="GO:0048038">
    <property type="term" value="F:quinone binding"/>
    <property type="evidence" value="ECO:0007669"/>
    <property type="project" value="UniProtKB-KW"/>
</dbReference>
<comment type="similarity">
    <text evidence="2">Belongs to the VKOR family.</text>
</comment>
<dbReference type="InterPro" id="IPR012932">
    <property type="entry name" value="VKOR"/>
</dbReference>
<sequence>MKPKILDRAIVGASLLGILISTYALNVEMAIQAKPEYKAFCDIAEYLSCSKVLSSEFAKGFGLLPNESALKIPNCIYGIIFYCLCIFLSSFDKLNVIRALFGLALCTIPMCLYLAYLLAFVLHDFCVVCVSTYIINGVLTFLIYKKMKVLSAKKTC</sequence>
<dbReference type="RefSeq" id="XP_026734970.1">
    <property type="nucleotide sequence ID" value="XM_026879169.1"/>
</dbReference>
<dbReference type="RefSeq" id="XP_026734971.1">
    <property type="nucleotide sequence ID" value="XM_026879170.1"/>
</dbReference>
<dbReference type="GO" id="GO:0047057">
    <property type="term" value="F:vitamin-K-epoxide reductase (warfarin-sensitive) activity"/>
    <property type="evidence" value="ECO:0007669"/>
    <property type="project" value="UniProtKB-EC"/>
</dbReference>
<evidence type="ECO:0000313" key="17">
    <source>
        <dbReference type="RefSeq" id="XP_026734970.1"/>
    </source>
</evidence>
<dbReference type="KEGG" id="tnl:113498914"/>
<evidence type="ECO:0000256" key="10">
    <source>
        <dbReference type="ARBA" id="ARBA00023157"/>
    </source>
</evidence>
<feature type="transmembrane region" description="Helical" evidence="12">
    <location>
        <begin position="69"/>
        <end position="88"/>
    </location>
</feature>
<dbReference type="GO" id="GO:0042373">
    <property type="term" value="P:vitamin K metabolic process"/>
    <property type="evidence" value="ECO:0007669"/>
    <property type="project" value="InterPro"/>
</dbReference>
<feature type="transmembrane region" description="Helical" evidence="12">
    <location>
        <begin position="125"/>
        <end position="144"/>
    </location>
</feature>
<keyword evidence="7 12" id="KW-1133">Transmembrane helix</keyword>
<dbReference type="RefSeq" id="XP_026734969.1">
    <property type="nucleotide sequence ID" value="XM_026879168.1"/>
</dbReference>
<dbReference type="GeneID" id="113498914"/>
<evidence type="ECO:0000256" key="3">
    <source>
        <dbReference type="ARBA" id="ARBA00012278"/>
    </source>
</evidence>
<dbReference type="InterPro" id="IPR038354">
    <property type="entry name" value="VKOR_sf"/>
</dbReference>
<reference evidence="15 16" key="1">
    <citation type="submission" date="2025-04" db="UniProtKB">
        <authorList>
            <consortium name="RefSeq"/>
        </authorList>
    </citation>
    <scope>IDENTIFICATION</scope>
</reference>
<gene>
    <name evidence="15 16 17 18" type="primary">LOC113498914</name>
</gene>
<dbReference type="AlphaFoldDB" id="A0A7E5W311"/>
<dbReference type="RefSeq" id="XP_026734967.1">
    <property type="nucleotide sequence ID" value="XM_026879166.1"/>
</dbReference>
<dbReference type="OrthoDB" id="17010at2759"/>
<evidence type="ECO:0000313" key="16">
    <source>
        <dbReference type="RefSeq" id="XP_026734969.1"/>
    </source>
</evidence>
<keyword evidence="9 12" id="KW-0472">Membrane</keyword>
<evidence type="ECO:0000256" key="6">
    <source>
        <dbReference type="ARBA" id="ARBA00022824"/>
    </source>
</evidence>
<dbReference type="PANTHER" id="PTHR14519:SF8">
    <property type="entry name" value="VITAMIN K EPOXIDE REDUCTASE COMPLEX SUBUNIT 1"/>
    <property type="match status" value="1"/>
</dbReference>
<dbReference type="EC" id="1.17.4.4" evidence="3"/>
<dbReference type="CDD" id="cd12917">
    <property type="entry name" value="VKOR_euk"/>
    <property type="match status" value="1"/>
</dbReference>
<dbReference type="GO" id="GO:0005789">
    <property type="term" value="C:endoplasmic reticulum membrane"/>
    <property type="evidence" value="ECO:0007669"/>
    <property type="project" value="UniProtKB-SubCell"/>
</dbReference>
<feature type="transmembrane region" description="Helical" evidence="12">
    <location>
        <begin position="100"/>
        <end position="119"/>
    </location>
</feature>
<evidence type="ECO:0000256" key="1">
    <source>
        <dbReference type="ARBA" id="ARBA00004477"/>
    </source>
</evidence>
<keyword evidence="4 12" id="KW-0812">Transmembrane</keyword>
<evidence type="ECO:0000256" key="5">
    <source>
        <dbReference type="ARBA" id="ARBA00022719"/>
    </source>
</evidence>
<evidence type="ECO:0000313" key="18">
    <source>
        <dbReference type="RefSeq" id="XP_026734971.1"/>
    </source>
</evidence>
<evidence type="ECO:0000256" key="9">
    <source>
        <dbReference type="ARBA" id="ARBA00023136"/>
    </source>
</evidence>
<evidence type="ECO:0000313" key="15">
    <source>
        <dbReference type="RefSeq" id="XP_026734967.1"/>
    </source>
</evidence>
<comment type="subcellular location">
    <subcellularLocation>
        <location evidence="1">Endoplasmic reticulum membrane</location>
        <topology evidence="1">Multi-pass membrane protein</topology>
    </subcellularLocation>
</comment>
<evidence type="ECO:0000313" key="14">
    <source>
        <dbReference type="Proteomes" id="UP000322000"/>
    </source>
</evidence>
<evidence type="ECO:0000256" key="12">
    <source>
        <dbReference type="SAM" id="Phobius"/>
    </source>
</evidence>
<keyword evidence="8" id="KW-0560">Oxidoreductase</keyword>
<keyword evidence="11" id="KW-0676">Redox-active center</keyword>
<evidence type="ECO:0000256" key="2">
    <source>
        <dbReference type="ARBA" id="ARBA00006214"/>
    </source>
</evidence>
<dbReference type="PANTHER" id="PTHR14519">
    <property type="entry name" value="VITAMIN K EPOXIDE REDUCTASE COMPLEX, SUBUNIT 1"/>
    <property type="match status" value="1"/>
</dbReference>
<feature type="domain" description="Vitamin K epoxide reductase" evidence="13">
    <location>
        <begin position="3"/>
        <end position="147"/>
    </location>
</feature>
<dbReference type="InterPro" id="IPR042406">
    <property type="entry name" value="VKORC1/VKORC1L1"/>
</dbReference>
<evidence type="ECO:0000256" key="4">
    <source>
        <dbReference type="ARBA" id="ARBA00022692"/>
    </source>
</evidence>
<keyword evidence="10" id="KW-1015">Disulfide bond</keyword>
<evidence type="ECO:0000256" key="8">
    <source>
        <dbReference type="ARBA" id="ARBA00023002"/>
    </source>
</evidence>
<keyword evidence="6" id="KW-0256">Endoplasmic reticulum</keyword>
<dbReference type="Proteomes" id="UP000322000">
    <property type="component" value="Chromosome 11"/>
</dbReference>
<evidence type="ECO:0000259" key="13">
    <source>
        <dbReference type="SMART" id="SM00756"/>
    </source>
</evidence>
<organism evidence="14 17">
    <name type="scientific">Trichoplusia ni</name>
    <name type="common">Cabbage looper</name>
    <dbReference type="NCBI Taxonomy" id="7111"/>
    <lineage>
        <taxon>Eukaryota</taxon>
        <taxon>Metazoa</taxon>
        <taxon>Ecdysozoa</taxon>
        <taxon>Arthropoda</taxon>
        <taxon>Hexapoda</taxon>
        <taxon>Insecta</taxon>
        <taxon>Pterygota</taxon>
        <taxon>Neoptera</taxon>
        <taxon>Endopterygota</taxon>
        <taxon>Lepidoptera</taxon>
        <taxon>Glossata</taxon>
        <taxon>Ditrysia</taxon>
        <taxon>Noctuoidea</taxon>
        <taxon>Noctuidae</taxon>
        <taxon>Plusiinae</taxon>
        <taxon>Trichoplusia</taxon>
    </lineage>
</organism>
<dbReference type="Gene3D" id="1.20.1440.130">
    <property type="entry name" value="VKOR domain"/>
    <property type="match status" value="1"/>
</dbReference>
<dbReference type="CTD" id="3346188"/>
<name>A0A7E5W311_TRINI</name>
<keyword evidence="5" id="KW-0874">Quinone</keyword>
<evidence type="ECO:0000256" key="7">
    <source>
        <dbReference type="ARBA" id="ARBA00022989"/>
    </source>
</evidence>
<dbReference type="SMART" id="SM00756">
    <property type="entry name" value="VKc"/>
    <property type="match status" value="1"/>
</dbReference>
<dbReference type="Pfam" id="PF07884">
    <property type="entry name" value="VKOR"/>
    <property type="match status" value="1"/>
</dbReference>
<accession>A0A7E5W311</accession>
<keyword evidence="14" id="KW-1185">Reference proteome</keyword>
<proteinExistence type="inferred from homology"/>
<evidence type="ECO:0000256" key="11">
    <source>
        <dbReference type="ARBA" id="ARBA00023284"/>
    </source>
</evidence>